<dbReference type="PROSITE" id="PS50894">
    <property type="entry name" value="HPT"/>
    <property type="match status" value="3"/>
</dbReference>
<dbReference type="CDD" id="cd00088">
    <property type="entry name" value="HPT"/>
    <property type="match status" value="2"/>
</dbReference>
<evidence type="ECO:0000256" key="11">
    <source>
        <dbReference type="SAM" id="Coils"/>
    </source>
</evidence>
<feature type="compositionally biased region" description="Low complexity" evidence="12">
    <location>
        <begin position="588"/>
        <end position="597"/>
    </location>
</feature>
<dbReference type="FunFam" id="3.30.565.10:FF:000016">
    <property type="entry name" value="Chemotaxis protein CheA, putative"/>
    <property type="match status" value="1"/>
</dbReference>
<dbReference type="InterPro" id="IPR051315">
    <property type="entry name" value="Bact_Chemotaxis_CheA"/>
</dbReference>
<feature type="compositionally biased region" description="Low complexity" evidence="12">
    <location>
        <begin position="809"/>
        <end position="819"/>
    </location>
</feature>
<dbReference type="InterPro" id="IPR008207">
    <property type="entry name" value="Sig_transdc_His_kin_Hpt_dom"/>
</dbReference>
<dbReference type="InterPro" id="IPR004358">
    <property type="entry name" value="Sig_transdc_His_kin-like_C"/>
</dbReference>
<dbReference type="Gene3D" id="3.30.565.10">
    <property type="entry name" value="Histidine kinase-like ATPase, C-terminal domain"/>
    <property type="match status" value="1"/>
</dbReference>
<dbReference type="PRINTS" id="PR00344">
    <property type="entry name" value="BCTRLSENSOR"/>
</dbReference>
<dbReference type="CDD" id="cd17546">
    <property type="entry name" value="REC_hyHK_CKI1_RcsC-like"/>
    <property type="match status" value="1"/>
</dbReference>
<evidence type="ECO:0000259" key="15">
    <source>
        <dbReference type="PROSITE" id="PS50851"/>
    </source>
</evidence>
<dbReference type="Pfam" id="PF02518">
    <property type="entry name" value="HATPase_c"/>
    <property type="match status" value="1"/>
</dbReference>
<evidence type="ECO:0000256" key="9">
    <source>
        <dbReference type="PROSITE-ProRule" id="PRU00110"/>
    </source>
</evidence>
<dbReference type="InterPro" id="IPR001789">
    <property type="entry name" value="Sig_transdc_resp-reg_receiver"/>
</dbReference>
<feature type="domain" description="Histidine kinase" evidence="13">
    <location>
        <begin position="1204"/>
        <end position="1456"/>
    </location>
</feature>
<accession>A0A2I6S3V9</accession>
<dbReference type="KEGG" id="atw:C0099_02700"/>
<evidence type="ECO:0000256" key="1">
    <source>
        <dbReference type="ARBA" id="ARBA00000085"/>
    </source>
</evidence>
<evidence type="ECO:0000256" key="10">
    <source>
        <dbReference type="PROSITE-ProRule" id="PRU00169"/>
    </source>
</evidence>
<feature type="region of interest" description="Disordered" evidence="12">
    <location>
        <begin position="574"/>
        <end position="597"/>
    </location>
</feature>
<evidence type="ECO:0000256" key="8">
    <source>
        <dbReference type="ARBA" id="ARBA00035100"/>
    </source>
</evidence>
<dbReference type="Pfam" id="PF00072">
    <property type="entry name" value="Response_reg"/>
    <property type="match status" value="1"/>
</dbReference>
<dbReference type="SMART" id="SM01231">
    <property type="entry name" value="H-kinase_dim"/>
    <property type="match status" value="1"/>
</dbReference>
<dbReference type="InterPro" id="IPR036890">
    <property type="entry name" value="HATPase_C_sf"/>
</dbReference>
<evidence type="ECO:0000259" key="16">
    <source>
        <dbReference type="PROSITE" id="PS50894"/>
    </source>
</evidence>
<dbReference type="SUPFAM" id="SSF52172">
    <property type="entry name" value="CheY-like"/>
    <property type="match status" value="1"/>
</dbReference>
<dbReference type="PROSITE" id="PS50110">
    <property type="entry name" value="RESPONSE_REGULATORY"/>
    <property type="match status" value="1"/>
</dbReference>
<dbReference type="SMART" id="SM00387">
    <property type="entry name" value="HATPase_c"/>
    <property type="match status" value="1"/>
</dbReference>
<feature type="domain" description="CheW-like" evidence="15">
    <location>
        <begin position="1458"/>
        <end position="1593"/>
    </location>
</feature>
<evidence type="ECO:0000259" key="14">
    <source>
        <dbReference type="PROSITE" id="PS50110"/>
    </source>
</evidence>
<evidence type="ECO:0000313" key="17">
    <source>
        <dbReference type="EMBL" id="AUN93951.1"/>
    </source>
</evidence>
<feature type="compositionally biased region" description="Low complexity" evidence="12">
    <location>
        <begin position="749"/>
        <end position="762"/>
    </location>
</feature>
<dbReference type="InterPro" id="IPR005467">
    <property type="entry name" value="His_kinase_dom"/>
</dbReference>
<feature type="domain" description="Response regulatory" evidence="14">
    <location>
        <begin position="1620"/>
        <end position="1736"/>
    </location>
</feature>
<dbReference type="SMART" id="SM00448">
    <property type="entry name" value="REC"/>
    <property type="match status" value="1"/>
</dbReference>
<dbReference type="InterPro" id="IPR011006">
    <property type="entry name" value="CheY-like_superfamily"/>
</dbReference>
<keyword evidence="6 17" id="KW-0418">Kinase</keyword>
<comment type="function">
    <text evidence="8">Involved in the transmission of sensory signals from the chemoreceptors to the flagellar motors. CheA is autophosphorylated; it can transfer its phosphate group to either CheB or CheY.</text>
</comment>
<dbReference type="GO" id="GO:0000155">
    <property type="term" value="F:phosphorelay sensor kinase activity"/>
    <property type="evidence" value="ECO:0007669"/>
    <property type="project" value="InterPro"/>
</dbReference>
<dbReference type="PANTHER" id="PTHR43395:SF8">
    <property type="entry name" value="HISTIDINE KINASE"/>
    <property type="match status" value="1"/>
</dbReference>
<feature type="modified residue" description="Phosphohistidine" evidence="9">
    <location>
        <position position="1039"/>
    </location>
</feature>
<dbReference type="InterPro" id="IPR036061">
    <property type="entry name" value="CheW-like_dom_sf"/>
</dbReference>
<feature type="modified residue" description="Phosphohistidine" evidence="9">
    <location>
        <position position="876"/>
    </location>
</feature>
<dbReference type="SMART" id="SM00260">
    <property type="entry name" value="CheW"/>
    <property type="match status" value="1"/>
</dbReference>
<feature type="region of interest" description="Disordered" evidence="12">
    <location>
        <begin position="731"/>
        <end position="777"/>
    </location>
</feature>
<dbReference type="InterPro" id="IPR003594">
    <property type="entry name" value="HATPase_dom"/>
</dbReference>
<evidence type="ECO:0000256" key="12">
    <source>
        <dbReference type="SAM" id="MobiDB-lite"/>
    </source>
</evidence>
<dbReference type="EMBL" id="CP025682">
    <property type="protein sequence ID" value="AUN93951.1"/>
    <property type="molecule type" value="Genomic_DNA"/>
</dbReference>
<dbReference type="PROSITE" id="PS50851">
    <property type="entry name" value="CHEW"/>
    <property type="match status" value="1"/>
</dbReference>
<comment type="catalytic activity">
    <reaction evidence="1">
        <text>ATP + protein L-histidine = ADP + protein N-phospho-L-histidine.</text>
        <dbReference type="EC" id="2.7.13.3"/>
    </reaction>
</comment>
<dbReference type="OrthoDB" id="9803176at2"/>
<dbReference type="InterPro" id="IPR002545">
    <property type="entry name" value="CheW-lke_dom"/>
</dbReference>
<evidence type="ECO:0000256" key="6">
    <source>
        <dbReference type="ARBA" id="ARBA00022777"/>
    </source>
</evidence>
<evidence type="ECO:0000259" key="13">
    <source>
        <dbReference type="PROSITE" id="PS50109"/>
    </source>
</evidence>
<gene>
    <name evidence="17" type="ORF">C0099_02700</name>
</gene>
<dbReference type="SUPFAM" id="SSF55874">
    <property type="entry name" value="ATPase domain of HSP90 chaperone/DNA topoisomerase II/histidine kinase"/>
    <property type="match status" value="1"/>
</dbReference>
<dbReference type="RefSeq" id="WP_102246024.1">
    <property type="nucleotide sequence ID" value="NZ_CP025682.1"/>
</dbReference>
<evidence type="ECO:0000256" key="5">
    <source>
        <dbReference type="ARBA" id="ARBA00022679"/>
    </source>
</evidence>
<protein>
    <recommendedName>
        <fullName evidence="3">Chemotaxis protein CheA</fullName>
        <ecNumber evidence="2">2.7.13.3</ecNumber>
    </recommendedName>
</protein>
<feature type="domain" description="HPt" evidence="16">
    <location>
        <begin position="602"/>
        <end position="705"/>
    </location>
</feature>
<evidence type="ECO:0000313" key="18">
    <source>
        <dbReference type="Proteomes" id="UP000242205"/>
    </source>
</evidence>
<feature type="region of interest" description="Disordered" evidence="12">
    <location>
        <begin position="808"/>
        <end position="829"/>
    </location>
</feature>
<dbReference type="Gene3D" id="2.30.30.40">
    <property type="entry name" value="SH3 Domains"/>
    <property type="match status" value="1"/>
</dbReference>
<keyword evidence="18" id="KW-1185">Reference proteome</keyword>
<evidence type="ECO:0000256" key="4">
    <source>
        <dbReference type="ARBA" id="ARBA00022553"/>
    </source>
</evidence>
<dbReference type="GO" id="GO:0006935">
    <property type="term" value="P:chemotaxis"/>
    <property type="evidence" value="ECO:0007669"/>
    <property type="project" value="InterPro"/>
</dbReference>
<dbReference type="SUPFAM" id="SSF50341">
    <property type="entry name" value="CheW-like"/>
    <property type="match status" value="1"/>
</dbReference>
<keyword evidence="4 10" id="KW-0597">Phosphoprotein</keyword>
<dbReference type="Gene3D" id="3.40.50.2300">
    <property type="match status" value="1"/>
</dbReference>
<sequence length="1750" mass="190416">MTHAHELDIGPLSWVRGEIDEALERASEAIGKAAADTEPQTQLQFAQAHLHQVRGALSVVGLDGASQFADTLEQFVGELARGEATTDEGGAALAQRACSTLANYLGEVVGGAGDQPLRLFAVYRELARGCGRGEVSAADMFFPDLERRLPRRRLTGAPPPGSDALTGRLRATRAALERGLLTWLRDPADPEGASTMRDAAIALEAMQTGPVANTLWRVAQAFFEALAHGDLPASEMRIKQICTGLVKEVRAQTGGARRMPERLMRDLLFEIGQAPVRTDAQRAVRERWELDVWWADPGSAVADIPLGPLLRELRNEIATAKIDWDAFSTGQNASLPEFDTHIAHIASESAKLGRPALHRLLDGTARLAHWLAGNPAACDEAMAIDVATALLLAELNVEGGIADGELLEQTEATLERFEAHMRGDAPRAEAPTLEVARRAHEWDARVQVAREIASSLGHIEQTLDDFFRDHAKRAPLGQLDAPLHQIEGALRIIGGDAAVPLVREAANTIGWLADGGAPDQPVLSRLADRISILGFYVGALQHGEADLNDFLPEDERRPDPDEILAPEIEFATSAGAAPQEVEAEPAPERAAAPEMTPAPATEAEIDAELLAIFIEEAHEVLGVIDAGLQELQPFGDQESLVDIRRSFHTLKGSGRMVGLSEFGEAAWAVEQTLNRWLQLEWPVTPDLAALLADAHARFDAWVAQIEGGGSHEFDVRAVVAEAERLRALEAAETGAGETPESAPSDAFSAEPATAPAGDADAAPAPPHFDFGDLPSLDLDEPVEVADEHPAGFDSTEPDFAELESAALQGEEATTGTTADEAAEPSHVRIGETELSRQLFDLYVNEGRSHIEALKAGLRPLRNNPSTPSEKLLRTAHTLAGISGTAHVGPMQNLARATEFALGRLREARQAPSAEQFDLFDATVERLDTMLAEVARAQLPLPVPELEQQLGAVGRPAQAELQTPEDEHAPPVAAQAEAERETLDEDEEAIQVRDDLDEQLLPIFLEEADELMKGLDERLRHWSDDPHSGEHPRLAARQLHTLKGSARMAGAMRLGELVHRIESRLENGMARHSPAEGLIDTLTGGLDQAAQMLADLAGGKSAPALAAAEQAHDVESTAIAIETGESTAETVPGGGTLRVRADHLGNFINMAGEIGIARTRIEGELRTLRRSLLDLTENVIRLRGQLREVELQAETQMQSRIAQADSQHASFDPLEMDRYTRLQELTRMMAESVGDVTTVQQNLLRNLDGAELALHGQARFARDLQQSLMQVRMVPFDSLADRLHRVVRQSAKDQGKRVNLDIRGGRIEIDRSVLEHMTVAIEHMLRNAVAHGIEAQDERRAAGKDEIGQVTLTISQTGNEIAIDLADDGRGLDYEAIRARAAERDLLDDPQGADERTLTNLIFTPGFSTADEISTIAGRGVGMDVVRAEAAALGGRIDVHATPGDGTRFRIYLPLTLAVTQALLVRAAHASYAIPSTMIAQVLELRSDALERMRADGFAEWQEQRYPYRYLPELLGKRRARPEIHRFNWVLLLRAGGERLALHIDAMRGNQEIVVKSAGPQLLRIVGISGATVLGDGEIVLILNPLALASRSEAPDEVMDAVLGDDLLDIGPAVEPLRQPSVMVVDDSLTVRKITGRLLEREGYRVLTAKDGTDALDQLEDFVPDVILSDIEMPRMDGFDLVRNLRADERTREVPVIMITSRLADKHREYAEKLGANDYLGKPYDEDELLRLLRQYTDLTPERSQGLSRVS</sequence>
<feature type="region of interest" description="Disordered" evidence="12">
    <location>
        <begin position="952"/>
        <end position="978"/>
    </location>
</feature>
<dbReference type="InterPro" id="IPR004105">
    <property type="entry name" value="CheA-like_dim"/>
</dbReference>
<evidence type="ECO:0000256" key="2">
    <source>
        <dbReference type="ARBA" id="ARBA00012438"/>
    </source>
</evidence>
<keyword evidence="5" id="KW-0808">Transferase</keyword>
<keyword evidence="11" id="KW-0175">Coiled coil</keyword>
<keyword evidence="7" id="KW-0902">Two-component regulatory system</keyword>
<name>A0A2I6S3V9_9RHOO</name>
<dbReference type="SUPFAM" id="SSF47226">
    <property type="entry name" value="Histidine-containing phosphotransfer domain, HPT domain"/>
    <property type="match status" value="5"/>
</dbReference>
<feature type="domain" description="HPt" evidence="16">
    <location>
        <begin position="992"/>
        <end position="1095"/>
    </location>
</feature>
<feature type="domain" description="HPt" evidence="16">
    <location>
        <begin position="831"/>
        <end position="933"/>
    </location>
</feature>
<dbReference type="PANTHER" id="PTHR43395">
    <property type="entry name" value="SENSOR HISTIDINE KINASE CHEA"/>
    <property type="match status" value="1"/>
</dbReference>
<organism evidence="17 18">
    <name type="scientific">Pseudazoarcus pumilus</name>
    <dbReference type="NCBI Taxonomy" id="2067960"/>
    <lineage>
        <taxon>Bacteria</taxon>
        <taxon>Pseudomonadati</taxon>
        <taxon>Pseudomonadota</taxon>
        <taxon>Betaproteobacteria</taxon>
        <taxon>Rhodocyclales</taxon>
        <taxon>Zoogloeaceae</taxon>
        <taxon>Pseudazoarcus</taxon>
    </lineage>
</organism>
<feature type="modified residue" description="Phosphohistidine" evidence="9">
    <location>
        <position position="648"/>
    </location>
</feature>
<evidence type="ECO:0000256" key="3">
    <source>
        <dbReference type="ARBA" id="ARBA00021495"/>
    </source>
</evidence>
<evidence type="ECO:0000256" key="7">
    <source>
        <dbReference type="ARBA" id="ARBA00023012"/>
    </source>
</evidence>
<dbReference type="Pfam" id="PF01627">
    <property type="entry name" value="Hpt"/>
    <property type="match status" value="4"/>
</dbReference>
<dbReference type="Pfam" id="PF01584">
    <property type="entry name" value="CheW"/>
    <property type="match status" value="1"/>
</dbReference>
<dbReference type="GO" id="GO:0005737">
    <property type="term" value="C:cytoplasm"/>
    <property type="evidence" value="ECO:0007669"/>
    <property type="project" value="InterPro"/>
</dbReference>
<proteinExistence type="predicted"/>
<dbReference type="Gene3D" id="1.20.120.160">
    <property type="entry name" value="HPT domain"/>
    <property type="match status" value="4"/>
</dbReference>
<feature type="coiled-coil region" evidence="11">
    <location>
        <begin position="1157"/>
        <end position="1191"/>
    </location>
</feature>
<dbReference type="Proteomes" id="UP000242205">
    <property type="component" value="Chromosome"/>
</dbReference>
<dbReference type="PROSITE" id="PS50109">
    <property type="entry name" value="HIS_KIN"/>
    <property type="match status" value="1"/>
</dbReference>
<dbReference type="Pfam" id="PF26379">
    <property type="entry name" value="FimL_2nd"/>
    <property type="match status" value="1"/>
</dbReference>
<reference evidence="17 18" key="1">
    <citation type="submission" date="2018-01" db="EMBL/GenBank/DDBJ databases">
        <authorList>
            <person name="Fu G.-Y."/>
        </authorList>
    </citation>
    <scope>NUCLEOTIDE SEQUENCE [LARGE SCALE GENOMIC DNA]</scope>
    <source>
        <strain evidence="17 18">SY39</strain>
    </source>
</reference>
<feature type="modified residue" description="4-aspartylphosphate" evidence="10">
    <location>
        <position position="1669"/>
    </location>
</feature>
<dbReference type="EC" id="2.7.13.3" evidence="2"/>
<dbReference type="SMART" id="SM00073">
    <property type="entry name" value="HPT"/>
    <property type="match status" value="3"/>
</dbReference>
<dbReference type="InterPro" id="IPR058661">
    <property type="entry name" value="FimL_2nd"/>
</dbReference>
<dbReference type="InterPro" id="IPR036641">
    <property type="entry name" value="HPT_dom_sf"/>
</dbReference>